<keyword evidence="8" id="KW-0808">Transferase</keyword>
<comment type="similarity">
    <text evidence="4">Belongs to the CHFR family.</text>
</comment>
<dbReference type="PANTHER" id="PTHR16079">
    <property type="entry name" value="UBIQUITIN LIGASE PROTEIN CHFR"/>
    <property type="match status" value="1"/>
</dbReference>
<dbReference type="PROSITE" id="PS50089">
    <property type="entry name" value="ZF_RING_2"/>
    <property type="match status" value="1"/>
</dbReference>
<dbReference type="Pfam" id="PF00498">
    <property type="entry name" value="FHA"/>
    <property type="match status" value="1"/>
</dbReference>
<evidence type="ECO:0000259" key="20">
    <source>
        <dbReference type="PROSITE" id="PS50006"/>
    </source>
</evidence>
<evidence type="ECO:0000256" key="18">
    <source>
        <dbReference type="PROSITE-ProRule" id="PRU00175"/>
    </source>
</evidence>
<keyword evidence="14" id="KW-0539">Nucleus</keyword>
<reference evidence="22" key="1">
    <citation type="submission" date="2021-02" db="EMBL/GenBank/DDBJ databases">
        <authorList>
            <person name="Nowell W R."/>
        </authorList>
    </citation>
    <scope>NUCLEOTIDE SEQUENCE</scope>
    <source>
        <strain evidence="22">Ploen Becks lab</strain>
    </source>
</reference>
<keyword evidence="10 18" id="KW-0863">Zinc-finger</keyword>
<evidence type="ECO:0000313" key="23">
    <source>
        <dbReference type="Proteomes" id="UP000663879"/>
    </source>
</evidence>
<dbReference type="InterPro" id="IPR017907">
    <property type="entry name" value="Znf_RING_CS"/>
</dbReference>
<evidence type="ECO:0000256" key="7">
    <source>
        <dbReference type="ARBA" id="ARBA00022618"/>
    </source>
</evidence>
<feature type="domain" description="FHA" evidence="20">
    <location>
        <begin position="27"/>
        <end position="78"/>
    </location>
</feature>
<evidence type="ECO:0000256" key="6">
    <source>
        <dbReference type="ARBA" id="ARBA00017908"/>
    </source>
</evidence>
<dbReference type="UniPathway" id="UPA00143"/>
<dbReference type="InterPro" id="IPR013083">
    <property type="entry name" value="Znf_RING/FYVE/PHD"/>
</dbReference>
<dbReference type="EMBL" id="CAJNOC010001822">
    <property type="protein sequence ID" value="CAF0893592.1"/>
    <property type="molecule type" value="Genomic_DNA"/>
</dbReference>
<keyword evidence="12" id="KW-0833">Ubl conjugation pathway</keyword>
<evidence type="ECO:0000259" key="21">
    <source>
        <dbReference type="PROSITE" id="PS50089"/>
    </source>
</evidence>
<evidence type="ECO:0000256" key="8">
    <source>
        <dbReference type="ARBA" id="ARBA00022679"/>
    </source>
</evidence>
<dbReference type="PROSITE" id="PS00518">
    <property type="entry name" value="ZF_RING_1"/>
    <property type="match status" value="1"/>
</dbReference>
<dbReference type="Gene3D" id="3.30.40.10">
    <property type="entry name" value="Zinc/RING finger domain, C3HC4 (zinc finger)"/>
    <property type="match status" value="1"/>
</dbReference>
<evidence type="ECO:0000256" key="11">
    <source>
        <dbReference type="ARBA" id="ARBA00022776"/>
    </source>
</evidence>
<keyword evidence="11" id="KW-0498">Mitosis</keyword>
<evidence type="ECO:0000256" key="16">
    <source>
        <dbReference type="ARBA" id="ARBA00029800"/>
    </source>
</evidence>
<evidence type="ECO:0000256" key="10">
    <source>
        <dbReference type="ARBA" id="ARBA00022771"/>
    </source>
</evidence>
<organism evidence="22 23">
    <name type="scientific">Brachionus calyciflorus</name>
    <dbReference type="NCBI Taxonomy" id="104777"/>
    <lineage>
        <taxon>Eukaryota</taxon>
        <taxon>Metazoa</taxon>
        <taxon>Spiralia</taxon>
        <taxon>Gnathifera</taxon>
        <taxon>Rotifera</taxon>
        <taxon>Eurotatoria</taxon>
        <taxon>Monogononta</taxon>
        <taxon>Pseudotrocha</taxon>
        <taxon>Ploima</taxon>
        <taxon>Brachionidae</taxon>
        <taxon>Brachionus</taxon>
    </lineage>
</organism>
<comment type="pathway">
    <text evidence="3">Protein modification; protein ubiquitination.</text>
</comment>
<dbReference type="InterPro" id="IPR052256">
    <property type="entry name" value="E3_ubiquitin-ligase_CHFR"/>
</dbReference>
<dbReference type="SMART" id="SM00240">
    <property type="entry name" value="FHA"/>
    <property type="match status" value="1"/>
</dbReference>
<evidence type="ECO:0000256" key="12">
    <source>
        <dbReference type="ARBA" id="ARBA00022786"/>
    </source>
</evidence>
<dbReference type="GO" id="GO:0016605">
    <property type="term" value="C:PML body"/>
    <property type="evidence" value="ECO:0007669"/>
    <property type="project" value="UniProtKB-SubCell"/>
</dbReference>
<evidence type="ECO:0000256" key="15">
    <source>
        <dbReference type="ARBA" id="ARBA00023306"/>
    </source>
</evidence>
<evidence type="ECO:0000256" key="3">
    <source>
        <dbReference type="ARBA" id="ARBA00004906"/>
    </source>
</evidence>
<feature type="domain" description="RING-type" evidence="21">
    <location>
        <begin position="191"/>
        <end position="230"/>
    </location>
</feature>
<dbReference type="InterPro" id="IPR008984">
    <property type="entry name" value="SMAD_FHA_dom_sf"/>
</dbReference>
<evidence type="ECO:0000256" key="13">
    <source>
        <dbReference type="ARBA" id="ARBA00022833"/>
    </source>
</evidence>
<dbReference type="Pfam" id="PF17979">
    <property type="entry name" value="zf-CRD"/>
    <property type="match status" value="1"/>
</dbReference>
<protein>
    <recommendedName>
        <fullName evidence="6">E3 ubiquitin-protein ligase CHFR</fullName>
        <ecNumber evidence="5">2.3.2.27</ecNumber>
    </recommendedName>
    <alternativeName>
        <fullName evidence="17">Checkpoint with forkhead and RING finger domains protein</fullName>
    </alternativeName>
    <alternativeName>
        <fullName evidence="16">RING-type E3 ubiquitin transferase CHFR</fullName>
    </alternativeName>
</protein>
<keyword evidence="15" id="KW-0131">Cell cycle</keyword>
<dbReference type="InterPro" id="IPR001841">
    <property type="entry name" value="Znf_RING"/>
</dbReference>
<dbReference type="GO" id="GO:0061630">
    <property type="term" value="F:ubiquitin protein ligase activity"/>
    <property type="evidence" value="ECO:0007669"/>
    <property type="project" value="UniProtKB-EC"/>
</dbReference>
<keyword evidence="13" id="KW-0862">Zinc</keyword>
<keyword evidence="9" id="KW-0479">Metal-binding</keyword>
<dbReference type="SUPFAM" id="SSF49879">
    <property type="entry name" value="SMAD/FHA domain"/>
    <property type="match status" value="1"/>
</dbReference>
<keyword evidence="7" id="KW-0132">Cell division</keyword>
<dbReference type="GO" id="GO:0008270">
    <property type="term" value="F:zinc ion binding"/>
    <property type="evidence" value="ECO:0007669"/>
    <property type="project" value="UniProtKB-KW"/>
</dbReference>
<dbReference type="SUPFAM" id="SSF57850">
    <property type="entry name" value="RING/U-box"/>
    <property type="match status" value="1"/>
</dbReference>
<dbReference type="Pfam" id="PF13920">
    <property type="entry name" value="zf-C3HC4_3"/>
    <property type="match status" value="1"/>
</dbReference>
<evidence type="ECO:0000256" key="17">
    <source>
        <dbReference type="ARBA" id="ARBA00031332"/>
    </source>
</evidence>
<dbReference type="OrthoDB" id="1305878at2759"/>
<dbReference type="InterPro" id="IPR000253">
    <property type="entry name" value="FHA_dom"/>
</dbReference>
<evidence type="ECO:0000256" key="1">
    <source>
        <dbReference type="ARBA" id="ARBA00000900"/>
    </source>
</evidence>
<dbReference type="InterPro" id="IPR040909">
    <property type="entry name" value="CHFR_Znf-CRD"/>
</dbReference>
<dbReference type="Gene3D" id="3.30.40.140">
    <property type="match status" value="1"/>
</dbReference>
<evidence type="ECO:0000256" key="4">
    <source>
        <dbReference type="ARBA" id="ARBA00005797"/>
    </source>
</evidence>
<comment type="catalytic activity">
    <reaction evidence="1">
        <text>S-ubiquitinyl-[E2 ubiquitin-conjugating enzyme]-L-cysteine + [acceptor protein]-L-lysine = [E2 ubiquitin-conjugating enzyme]-L-cysteine + N(6)-ubiquitinyl-[acceptor protein]-L-lysine.</text>
        <dbReference type="EC" id="2.3.2.27"/>
    </reaction>
</comment>
<name>A0A813Z688_9BILA</name>
<comment type="subcellular location">
    <subcellularLocation>
        <location evidence="2">Nucleus</location>
        <location evidence="2">PML body</location>
    </subcellularLocation>
</comment>
<feature type="region of interest" description="Disordered" evidence="19">
    <location>
        <begin position="289"/>
        <end position="327"/>
    </location>
</feature>
<evidence type="ECO:0000256" key="14">
    <source>
        <dbReference type="ARBA" id="ARBA00023242"/>
    </source>
</evidence>
<evidence type="ECO:0000256" key="2">
    <source>
        <dbReference type="ARBA" id="ARBA00004322"/>
    </source>
</evidence>
<evidence type="ECO:0000256" key="9">
    <source>
        <dbReference type="ARBA" id="ARBA00022723"/>
    </source>
</evidence>
<keyword evidence="23" id="KW-1185">Reference proteome</keyword>
<accession>A0A813Z688</accession>
<proteinExistence type="inferred from homology"/>
<comment type="caution">
    <text evidence="22">The sequence shown here is derived from an EMBL/GenBank/DDBJ whole genome shotgun (WGS) entry which is preliminary data.</text>
</comment>
<evidence type="ECO:0000313" key="22">
    <source>
        <dbReference type="EMBL" id="CAF0893592.1"/>
    </source>
</evidence>
<evidence type="ECO:0000256" key="5">
    <source>
        <dbReference type="ARBA" id="ARBA00012483"/>
    </source>
</evidence>
<sequence>MEKNWGTLTRMDNDSSSVNIKLFKDKNILGRAKDCDIKFENNFLSQKHCYIERCKSQPFDIYLVDQSSNGTLVNSTLKIHNDKTILKNGDVISLVYRKKESNKNIILKFELNNESLDSDKKILDEPTCSKKLNSNETVRTTKRSNECGENIISKEKKSKIEDLRHVENESVEKKEPEQFQDADDFTENITCTICNEIMYDCISLQPCFHSYCSGCYTEWMVKSKECPICRGKVERFAKNHIINNIIDAYLKRNPHKKRSEEDIKKLNEKNKITQSDLESSLKIEKYQDDYESDDDLKKNNHLSSDSDDDSERGSLFRTDEEDNDDEYEAANPIYPLNYNLNRGQIFPNYPTNHYFHAPYNNFNQPFRFTCRQCPQNKHLNQNILAPEYTCTPFQNHLLCQCCLEAFPDRNNEINRNSLLPKQNCSMCLISYCNLYWGCNKGGCKKCLIKFKDYEPDDDCLNLLINENKYESQLFSDWLVRNNLNLKDIFSECIIKLKNGIYKLTNANTNDPLEKVVCRKCANILFGELSYQFRFELPNYIFFGNSVNNQRPDCYWGKECRTQKHNFNHSMKYNHVCERTKST</sequence>
<dbReference type="PROSITE" id="PS50006">
    <property type="entry name" value="FHA_DOMAIN"/>
    <property type="match status" value="1"/>
</dbReference>
<dbReference type="SMART" id="SM00184">
    <property type="entry name" value="RING"/>
    <property type="match status" value="1"/>
</dbReference>
<dbReference type="GO" id="GO:0006511">
    <property type="term" value="P:ubiquitin-dependent protein catabolic process"/>
    <property type="evidence" value="ECO:0007669"/>
    <property type="project" value="TreeGrafter"/>
</dbReference>
<dbReference type="AlphaFoldDB" id="A0A813Z688"/>
<gene>
    <name evidence="22" type="ORF">OXX778_LOCUS11036</name>
</gene>
<dbReference type="FunFam" id="3.30.40.10:FF:000203">
    <property type="entry name" value="E3 ubiquitin-protein ligase CHFR isoform X1"/>
    <property type="match status" value="1"/>
</dbReference>
<dbReference type="PANTHER" id="PTHR16079:SF4">
    <property type="entry name" value="E3 UBIQUITIN-PROTEIN LIGASE CHFR"/>
    <property type="match status" value="1"/>
</dbReference>
<dbReference type="GO" id="GO:0016567">
    <property type="term" value="P:protein ubiquitination"/>
    <property type="evidence" value="ECO:0007669"/>
    <property type="project" value="UniProtKB-UniPathway"/>
</dbReference>
<dbReference type="Proteomes" id="UP000663879">
    <property type="component" value="Unassembled WGS sequence"/>
</dbReference>
<evidence type="ECO:0000256" key="19">
    <source>
        <dbReference type="SAM" id="MobiDB-lite"/>
    </source>
</evidence>
<dbReference type="EC" id="2.3.2.27" evidence="5"/>
<dbReference type="GO" id="GO:0051301">
    <property type="term" value="P:cell division"/>
    <property type="evidence" value="ECO:0007669"/>
    <property type="project" value="UniProtKB-KW"/>
</dbReference>
<dbReference type="Gene3D" id="2.60.200.20">
    <property type="match status" value="1"/>
</dbReference>